<protein>
    <submittedName>
        <fullName evidence="1">Uncharacterized protein</fullName>
    </submittedName>
</protein>
<dbReference type="EMBL" id="UINC01073500">
    <property type="protein sequence ID" value="SVC09942.1"/>
    <property type="molecule type" value="Genomic_DNA"/>
</dbReference>
<name>A0A382JF05_9ZZZZ</name>
<dbReference type="AlphaFoldDB" id="A0A382JF05"/>
<feature type="non-terminal residue" evidence="1">
    <location>
        <position position="270"/>
    </location>
</feature>
<evidence type="ECO:0000313" key="1">
    <source>
        <dbReference type="EMBL" id="SVC09942.1"/>
    </source>
</evidence>
<reference evidence="1" key="1">
    <citation type="submission" date="2018-05" db="EMBL/GenBank/DDBJ databases">
        <authorList>
            <person name="Lanie J.A."/>
            <person name="Ng W.-L."/>
            <person name="Kazmierczak K.M."/>
            <person name="Andrzejewski T.M."/>
            <person name="Davidsen T.M."/>
            <person name="Wayne K.J."/>
            <person name="Tettelin H."/>
            <person name="Glass J.I."/>
            <person name="Rusch D."/>
            <person name="Podicherti R."/>
            <person name="Tsui H.-C.T."/>
            <person name="Winkler M.E."/>
        </authorList>
    </citation>
    <scope>NUCLEOTIDE SEQUENCE</scope>
</reference>
<gene>
    <name evidence="1" type="ORF">METZ01_LOCUS262796</name>
</gene>
<accession>A0A382JF05</accession>
<proteinExistence type="predicted"/>
<sequence>MSLHIVKGTKKMSKLFHILSIFFLTTVLLSQPDGWSAVPNPSSGTFIGQATINGIPAGEGDWSAAFDEDGNCAGVAELIINGGIAYINMPIYGDDSTTPGVDEGMNAGENFILKLWDASADDVLEYDGSFDCWYNNNGAPMDGCGNYAEVYDFPGGVLPDNPFEDLVTPNPSSGVFIGQATIDGTSAGIGDWSAAFDEDGNCAGAAELTIAGGIAYINMPIYGDDSTTPDVDEGMNAGENFTLKLWDSSEDAIMIYSTEFDCWYNNNGAP</sequence>
<organism evidence="1">
    <name type="scientific">marine metagenome</name>
    <dbReference type="NCBI Taxonomy" id="408172"/>
    <lineage>
        <taxon>unclassified sequences</taxon>
        <taxon>metagenomes</taxon>
        <taxon>ecological metagenomes</taxon>
    </lineage>
</organism>